<gene>
    <name evidence="1" type="ORF">AVDCRST_MAG56-6215</name>
</gene>
<reference evidence="1" key="1">
    <citation type="submission" date="2020-02" db="EMBL/GenBank/DDBJ databases">
        <authorList>
            <person name="Meier V. D."/>
        </authorList>
    </citation>
    <scope>NUCLEOTIDE SEQUENCE</scope>
    <source>
        <strain evidence="1">AVDCRST_MAG56</strain>
    </source>
</reference>
<evidence type="ECO:0000313" key="1">
    <source>
        <dbReference type="EMBL" id="CAA9310926.1"/>
    </source>
</evidence>
<dbReference type="AlphaFoldDB" id="A0A6J4KNH4"/>
<sequence length="69" mass="7288">MPEYNPAAFPKPYMALRPSGVVGATPVRGGKPAVAGAAFARVTGVTPYGFETQIFSGYEHSFTTVPLKK</sequence>
<accession>A0A6J4KNH4</accession>
<protein>
    <submittedName>
        <fullName evidence="1">Uncharacterized protein</fullName>
    </submittedName>
</protein>
<dbReference type="EMBL" id="CADCTQ010000513">
    <property type="protein sequence ID" value="CAA9310926.1"/>
    <property type="molecule type" value="Genomic_DNA"/>
</dbReference>
<proteinExistence type="predicted"/>
<name>A0A6J4KNH4_9SPHI</name>
<organism evidence="1">
    <name type="scientific">uncultured Cytophagales bacterium</name>
    <dbReference type="NCBI Taxonomy" id="158755"/>
    <lineage>
        <taxon>Bacteria</taxon>
        <taxon>Pseudomonadati</taxon>
        <taxon>Bacteroidota</taxon>
        <taxon>Sphingobacteriia</taxon>
        <taxon>Sphingobacteriales</taxon>
        <taxon>environmental samples</taxon>
    </lineage>
</organism>